<dbReference type="Proteomes" id="UP000786693">
    <property type="component" value="Unassembled WGS sequence"/>
</dbReference>
<dbReference type="EMBL" id="BPFH01000002">
    <property type="protein sequence ID" value="GIT94419.1"/>
    <property type="molecule type" value="Genomic_DNA"/>
</dbReference>
<evidence type="ECO:0000256" key="1">
    <source>
        <dbReference type="ARBA" id="ARBA00004814"/>
    </source>
</evidence>
<dbReference type="EC" id="1.13.12.3" evidence="3"/>
<name>A0ABQ4NJ23_9RHOB</name>
<dbReference type="Gene3D" id="3.90.660.10">
    <property type="match status" value="1"/>
</dbReference>
<dbReference type="SUPFAM" id="SSF54373">
    <property type="entry name" value="FAD-linked reductases, C-terminal domain"/>
    <property type="match status" value="1"/>
</dbReference>
<dbReference type="InterPro" id="IPR002937">
    <property type="entry name" value="Amino_oxidase"/>
</dbReference>
<proteinExistence type="inferred from homology"/>
<accession>A0ABQ4NJ23</accession>
<protein>
    <recommendedName>
        <fullName evidence="4">Tryptophan 2-monooxygenase</fullName>
        <ecNumber evidence="3">1.13.12.3</ecNumber>
    </recommendedName>
</protein>
<dbReference type="PANTHER" id="PTHR10742">
    <property type="entry name" value="FLAVIN MONOAMINE OXIDASE"/>
    <property type="match status" value="1"/>
</dbReference>
<comment type="caution">
    <text evidence="8">The sequence shown here is derived from an EMBL/GenBank/DDBJ whole genome shotgun (WGS) entry which is preliminary data.</text>
</comment>
<evidence type="ECO:0000256" key="5">
    <source>
        <dbReference type="ARBA" id="ARBA00023070"/>
    </source>
</evidence>
<gene>
    <name evidence="8" type="ORF">JANAI62_10420</name>
</gene>
<dbReference type="PANTHER" id="PTHR10742:SF410">
    <property type="entry name" value="LYSINE-SPECIFIC HISTONE DEMETHYLASE 2"/>
    <property type="match status" value="1"/>
</dbReference>
<feature type="domain" description="Amine oxidase" evidence="7">
    <location>
        <begin position="152"/>
        <end position="338"/>
    </location>
</feature>
<reference evidence="8 9" key="1">
    <citation type="submission" date="2021-05" db="EMBL/GenBank/DDBJ databases">
        <title>Bacteria Genome sequencing.</title>
        <authorList>
            <person name="Takabe Y."/>
            <person name="Nakajima Y."/>
            <person name="Suzuki S."/>
            <person name="Shiozaki T."/>
        </authorList>
    </citation>
    <scope>NUCLEOTIDE SEQUENCE [LARGE SCALE GENOMIC DNA]</scope>
    <source>
        <strain evidence="8 9">AI_62</strain>
    </source>
</reference>
<evidence type="ECO:0000256" key="2">
    <source>
        <dbReference type="ARBA" id="ARBA00005833"/>
    </source>
</evidence>
<sequence>MNERLLFAGEATHPTYTSTVHAAYESGLFAADAVLKTDAKTIGIVGAGISGLAATNALIKQGYSVTILEARDRIGGRVWTDESLGVPLDLGASWIHGTDGNPLVSLADDVKAQISETDDSFIMRGGDGRHIPDRLAPGWLEEVLSVQHTAGASQSDINTFAYCRDSDYSGEDAVFPDGFAQVFDAFSEAIDIQFNHVIRHVRWQDTHVQLESQDGLTQTFDAVIVTVPLGVLKSGAISFDPPLSADKLTAIEKLGMGVLDKVYLLYDDVFWDKDITWIATPENGLPRGQFNQWLNLYPYIDAPVIMAFNGAQPARDLAALSDAEILERAQDTLDAAYPGAR</sequence>
<evidence type="ECO:0000259" key="7">
    <source>
        <dbReference type="Pfam" id="PF01593"/>
    </source>
</evidence>
<organism evidence="8 9">
    <name type="scientific">Jannaschia pagri</name>
    <dbReference type="NCBI Taxonomy" id="2829797"/>
    <lineage>
        <taxon>Bacteria</taxon>
        <taxon>Pseudomonadati</taxon>
        <taxon>Pseudomonadota</taxon>
        <taxon>Alphaproteobacteria</taxon>
        <taxon>Rhodobacterales</taxon>
        <taxon>Roseobacteraceae</taxon>
        <taxon>Jannaschia</taxon>
    </lineage>
</organism>
<dbReference type="PRINTS" id="PR00419">
    <property type="entry name" value="ADXRDTASE"/>
</dbReference>
<dbReference type="InterPro" id="IPR050281">
    <property type="entry name" value="Flavin_monoamine_oxidase"/>
</dbReference>
<evidence type="ECO:0000313" key="8">
    <source>
        <dbReference type="EMBL" id="GIT94419.1"/>
    </source>
</evidence>
<evidence type="ECO:0000313" key="9">
    <source>
        <dbReference type="Proteomes" id="UP000786693"/>
    </source>
</evidence>
<comment type="similarity">
    <text evidence="2">Belongs to the tryptophan 2-monooxygenase family.</text>
</comment>
<dbReference type="SUPFAM" id="SSF51905">
    <property type="entry name" value="FAD/NAD(P)-binding domain"/>
    <property type="match status" value="2"/>
</dbReference>
<dbReference type="Gene3D" id="3.50.50.60">
    <property type="entry name" value="FAD/NAD(P)-binding domain"/>
    <property type="match status" value="2"/>
</dbReference>
<comment type="pathway">
    <text evidence="1">Plant hormone metabolism; auxin biosynthesis.</text>
</comment>
<keyword evidence="5" id="KW-0073">Auxin biosynthesis</keyword>
<feature type="domain" description="Amine oxidase" evidence="7">
    <location>
        <begin position="49"/>
        <end position="116"/>
    </location>
</feature>
<feature type="domain" description="Amine oxidase" evidence="7">
    <location>
        <begin position="3"/>
        <end position="35"/>
    </location>
</feature>
<evidence type="ECO:0000256" key="4">
    <source>
        <dbReference type="ARBA" id="ARBA00017871"/>
    </source>
</evidence>
<evidence type="ECO:0000256" key="3">
    <source>
        <dbReference type="ARBA" id="ARBA00012535"/>
    </source>
</evidence>
<comment type="catalytic activity">
    <reaction evidence="6">
        <text>L-tryptophan + O2 = indole-3-acetamide + CO2 + H2O</text>
        <dbReference type="Rhea" id="RHEA:16165"/>
        <dbReference type="ChEBI" id="CHEBI:15377"/>
        <dbReference type="ChEBI" id="CHEBI:15379"/>
        <dbReference type="ChEBI" id="CHEBI:16031"/>
        <dbReference type="ChEBI" id="CHEBI:16526"/>
        <dbReference type="ChEBI" id="CHEBI:57912"/>
        <dbReference type="EC" id="1.13.12.3"/>
    </reaction>
</comment>
<keyword evidence="9" id="KW-1185">Reference proteome</keyword>
<dbReference type="InterPro" id="IPR036188">
    <property type="entry name" value="FAD/NAD-bd_sf"/>
</dbReference>
<evidence type="ECO:0000256" key="6">
    <source>
        <dbReference type="ARBA" id="ARBA00047321"/>
    </source>
</evidence>
<dbReference type="Pfam" id="PF01593">
    <property type="entry name" value="Amino_oxidase"/>
    <property type="match status" value="3"/>
</dbReference>